<feature type="compositionally biased region" description="Basic and acidic residues" evidence="5">
    <location>
        <begin position="402"/>
        <end position="412"/>
    </location>
</feature>
<feature type="region of interest" description="Disordered" evidence="5">
    <location>
        <begin position="84"/>
        <end position="136"/>
    </location>
</feature>
<dbReference type="VEuPathDB" id="TriTrypDB:LpyrH10_01_6970"/>
<accession>A0A0N0VI06</accession>
<dbReference type="AlphaFoldDB" id="A0A0N0VI06"/>
<keyword evidence="1" id="KW-0597">Phosphoprotein</keyword>
<dbReference type="SMART" id="SM00249">
    <property type="entry name" value="PHD"/>
    <property type="match status" value="1"/>
</dbReference>
<proteinExistence type="predicted"/>
<evidence type="ECO:0000256" key="2">
    <source>
        <dbReference type="ARBA" id="ARBA00022723"/>
    </source>
</evidence>
<comment type="caution">
    <text evidence="7">The sequence shown here is derived from an EMBL/GenBank/DDBJ whole genome shotgun (WGS) entry which is preliminary data.</text>
</comment>
<evidence type="ECO:0000259" key="6">
    <source>
        <dbReference type="PROSITE" id="PS51805"/>
    </source>
</evidence>
<feature type="domain" description="PHD-type" evidence="6">
    <location>
        <begin position="283"/>
        <end position="394"/>
    </location>
</feature>
<keyword evidence="4" id="KW-0862">Zinc</keyword>
<dbReference type="PROSITE" id="PS51805">
    <property type="entry name" value="EPHD"/>
    <property type="match status" value="1"/>
</dbReference>
<keyword evidence="8" id="KW-1185">Reference proteome</keyword>
<dbReference type="GeneID" id="26900994"/>
<dbReference type="InterPro" id="IPR052440">
    <property type="entry name" value="Trans_Reg/Chrom_Remod"/>
</dbReference>
<dbReference type="InterPro" id="IPR013083">
    <property type="entry name" value="Znf_RING/FYVE/PHD"/>
</dbReference>
<dbReference type="PANTHER" id="PTHR14955">
    <property type="entry name" value="RETINOIC ACID INDUCED 1/TRANSCRIPTION FACTOR 20"/>
    <property type="match status" value="1"/>
</dbReference>
<dbReference type="Gene3D" id="3.30.40.10">
    <property type="entry name" value="Zinc/RING finger domain, C3HC4 (zinc finger)"/>
    <property type="match status" value="1"/>
</dbReference>
<sequence>MDPNLLSAASDGLREEHQEESLLLGDDARRADGNAKAPTALSEPFHASQQEDRCTCTFSTQQPRLSLAPVLAAVSAAVDTQLDSSLSHDSITAEDEEEDHTLDSEAEHEPMVTQESIQVSPAVTQRSKPDKGDKAHLPLLDTACRAFSPAIHDAEQSATFSQLVSAVDDILGCSQQHAMHNVRGGSSSLDSSLQSRPPTTNGNGEATETETSALTKSSQLCGDAEDSSSEEHRLRSRQAVRDDAHDGSNVLTNLSHVHDSPAAFTVLLAHQQDWPHNLHENRGAECVFCGNSVEAQRHRRRAPPLVSSDGYSYHLTCALWCPEVYVEEASQSLRGVAAAVQRARHIKCALCRQPGAAVGCAISICPLSYHLPCAVKAGALMNTEQFVLRCPAHKGEGNAIGPRKEREGEHAKRSQQTKRTRLQ</sequence>
<evidence type="ECO:0000256" key="3">
    <source>
        <dbReference type="ARBA" id="ARBA00022771"/>
    </source>
</evidence>
<evidence type="ECO:0000256" key="1">
    <source>
        <dbReference type="ARBA" id="ARBA00022553"/>
    </source>
</evidence>
<keyword evidence="2" id="KW-0479">Metal-binding</keyword>
<feature type="compositionally biased region" description="Low complexity" evidence="5">
    <location>
        <begin position="186"/>
        <end position="211"/>
    </location>
</feature>
<dbReference type="GO" id="GO:0005634">
    <property type="term" value="C:nucleus"/>
    <property type="evidence" value="ECO:0007669"/>
    <property type="project" value="TreeGrafter"/>
</dbReference>
<reference evidence="7 8" key="1">
    <citation type="submission" date="2015-07" db="EMBL/GenBank/DDBJ databases">
        <title>High-quality genome of monoxenous trypanosomatid Leptomonas pyrrhocoris.</title>
        <authorList>
            <person name="Flegontov P."/>
            <person name="Butenko A."/>
            <person name="Firsov S."/>
            <person name="Vlcek C."/>
            <person name="Logacheva M.D."/>
            <person name="Field M."/>
            <person name="Filatov D."/>
            <person name="Flegontova O."/>
            <person name="Gerasimov E."/>
            <person name="Jackson A.P."/>
            <person name="Kelly S."/>
            <person name="Opperdoes F."/>
            <person name="O'Reilly A."/>
            <person name="Votypka J."/>
            <person name="Yurchenko V."/>
            <person name="Lukes J."/>
        </authorList>
    </citation>
    <scope>NUCLEOTIDE SEQUENCE [LARGE SCALE GENOMIC DNA]</scope>
    <source>
        <strain evidence="7">H10</strain>
    </source>
</reference>
<dbReference type="EMBL" id="LGTL01000001">
    <property type="protein sequence ID" value="KPA86561.1"/>
    <property type="molecule type" value="Genomic_DNA"/>
</dbReference>
<feature type="region of interest" description="Disordered" evidence="5">
    <location>
        <begin position="397"/>
        <end position="423"/>
    </location>
</feature>
<dbReference type="RefSeq" id="XP_015665000.1">
    <property type="nucleotide sequence ID" value="XM_015796992.1"/>
</dbReference>
<gene>
    <name evidence="7" type="ORF">ABB37_00697</name>
</gene>
<feature type="compositionally biased region" description="Basic residues" evidence="5">
    <location>
        <begin position="413"/>
        <end position="423"/>
    </location>
</feature>
<dbReference type="Proteomes" id="UP000037923">
    <property type="component" value="Unassembled WGS sequence"/>
</dbReference>
<dbReference type="CDD" id="cd15571">
    <property type="entry name" value="ePHD"/>
    <property type="match status" value="1"/>
</dbReference>
<dbReference type="InterPro" id="IPR001965">
    <property type="entry name" value="Znf_PHD"/>
</dbReference>
<dbReference type="GO" id="GO:0006357">
    <property type="term" value="P:regulation of transcription by RNA polymerase II"/>
    <property type="evidence" value="ECO:0007669"/>
    <property type="project" value="TreeGrafter"/>
</dbReference>
<name>A0A0N0VI06_LEPPY</name>
<feature type="compositionally biased region" description="Polar residues" evidence="5">
    <location>
        <begin position="113"/>
        <end position="126"/>
    </location>
</feature>
<dbReference type="GO" id="GO:0008270">
    <property type="term" value="F:zinc ion binding"/>
    <property type="evidence" value="ECO:0007669"/>
    <property type="project" value="UniProtKB-KW"/>
</dbReference>
<feature type="compositionally biased region" description="Basic and acidic residues" evidence="5">
    <location>
        <begin position="101"/>
        <end position="110"/>
    </location>
</feature>
<evidence type="ECO:0000313" key="8">
    <source>
        <dbReference type="Proteomes" id="UP000037923"/>
    </source>
</evidence>
<dbReference type="OrthoDB" id="10029243at2759"/>
<evidence type="ECO:0000256" key="5">
    <source>
        <dbReference type="SAM" id="MobiDB-lite"/>
    </source>
</evidence>
<evidence type="ECO:0000313" key="7">
    <source>
        <dbReference type="EMBL" id="KPA86561.1"/>
    </source>
</evidence>
<feature type="compositionally biased region" description="Basic and acidic residues" evidence="5">
    <location>
        <begin position="12"/>
        <end position="33"/>
    </location>
</feature>
<dbReference type="PANTHER" id="PTHR14955:SF4">
    <property type="entry name" value="PHD-TYPE DOMAIN-CONTAINING PROTEIN"/>
    <property type="match status" value="1"/>
</dbReference>
<feature type="compositionally biased region" description="Basic and acidic residues" evidence="5">
    <location>
        <begin position="229"/>
        <end position="244"/>
    </location>
</feature>
<dbReference type="OMA" id="GCAISIC"/>
<keyword evidence="3" id="KW-0863">Zinc-finger</keyword>
<feature type="region of interest" description="Disordered" evidence="5">
    <location>
        <begin position="1"/>
        <end position="50"/>
    </location>
</feature>
<feature type="compositionally biased region" description="Basic and acidic residues" evidence="5">
    <location>
        <begin position="127"/>
        <end position="136"/>
    </location>
</feature>
<dbReference type="Pfam" id="PF13771">
    <property type="entry name" value="zf-HC5HC2H"/>
    <property type="match status" value="1"/>
</dbReference>
<evidence type="ECO:0000256" key="4">
    <source>
        <dbReference type="ARBA" id="ARBA00022833"/>
    </source>
</evidence>
<feature type="region of interest" description="Disordered" evidence="5">
    <location>
        <begin position="181"/>
        <end position="244"/>
    </location>
</feature>
<organism evidence="7 8">
    <name type="scientific">Leptomonas pyrrhocoris</name>
    <name type="common">Firebug parasite</name>
    <dbReference type="NCBI Taxonomy" id="157538"/>
    <lineage>
        <taxon>Eukaryota</taxon>
        <taxon>Discoba</taxon>
        <taxon>Euglenozoa</taxon>
        <taxon>Kinetoplastea</taxon>
        <taxon>Metakinetoplastina</taxon>
        <taxon>Trypanosomatida</taxon>
        <taxon>Trypanosomatidae</taxon>
        <taxon>Leishmaniinae</taxon>
        <taxon>Leptomonas</taxon>
    </lineage>
</organism>
<dbReference type="InterPro" id="IPR034732">
    <property type="entry name" value="EPHD"/>
</dbReference>
<protein>
    <recommendedName>
        <fullName evidence="6">PHD-type domain-containing protein</fullName>
    </recommendedName>
</protein>